<sequence>MRPRGPDMPMFKQQIRLCTSRDGVRLAYAVTGSGAPLVKAANWMSHLEFDVGSPVWSHMITALSETHTLIRYDERGCGLSDRDIEDLSFDAWLRDLETIVDATGVDHFPLLGISQGASIAVAYAVAHPQRVSHLVLHGGYARGRLKRDHLSQRLREEAELMNKLAELGWGQENPAFRQFFTTQFIPGGTAEQHAWFNELERVSTSPLNAARFMRVFNEIDVVALLPRVSCPTLVLHAVRDARVPFDEGRLMASEIPGARFVPLESGNHLLLDTEPAWRRWLEEVRAFLPSAQPARCPAFTALTRRERDIVELIAQGRDNAQIAAHLDLCEKTVRNHITSIFAKLEVENRGQAIVLARKAGFDRAGA</sequence>
<dbReference type="SMART" id="SM00421">
    <property type="entry name" value="HTH_LUXR"/>
    <property type="match status" value="1"/>
</dbReference>
<dbReference type="GO" id="GO:0006355">
    <property type="term" value="P:regulation of DNA-templated transcription"/>
    <property type="evidence" value="ECO:0007669"/>
    <property type="project" value="InterPro"/>
</dbReference>
<proteinExistence type="predicted"/>
<dbReference type="InterPro" id="IPR036388">
    <property type="entry name" value="WH-like_DNA-bd_sf"/>
</dbReference>
<dbReference type="GO" id="GO:0003677">
    <property type="term" value="F:DNA binding"/>
    <property type="evidence" value="ECO:0007669"/>
    <property type="project" value="InterPro"/>
</dbReference>
<dbReference type="SUPFAM" id="SSF53474">
    <property type="entry name" value="alpha/beta-Hydrolases"/>
    <property type="match status" value="1"/>
</dbReference>
<dbReference type="InterPro" id="IPR029058">
    <property type="entry name" value="AB_hydrolase_fold"/>
</dbReference>
<evidence type="ECO:0000259" key="1">
    <source>
        <dbReference type="PROSITE" id="PS50043"/>
    </source>
</evidence>
<dbReference type="GO" id="GO:0004177">
    <property type="term" value="F:aminopeptidase activity"/>
    <property type="evidence" value="ECO:0007669"/>
    <property type="project" value="UniProtKB-KW"/>
</dbReference>
<dbReference type="eggNOG" id="COG2267">
    <property type="taxonomic scope" value="Bacteria"/>
</dbReference>
<protein>
    <submittedName>
        <fullName evidence="2">Prolyl aminopeptidase, LuxR DNA binding domain C_term</fullName>
        <ecNumber evidence="2">3.4.11.5</ecNumber>
    </submittedName>
</protein>
<dbReference type="InterPro" id="IPR050471">
    <property type="entry name" value="AB_hydrolase"/>
</dbReference>
<evidence type="ECO:0000313" key="3">
    <source>
        <dbReference type="Proteomes" id="UP000001692"/>
    </source>
</evidence>
<accession>B3R4R0</accession>
<dbReference type="Gene3D" id="3.40.50.1820">
    <property type="entry name" value="alpha/beta hydrolase"/>
    <property type="match status" value="1"/>
</dbReference>
<dbReference type="HOGENOM" id="CLU_020336_14_0_4"/>
<dbReference type="PROSITE" id="PS50043">
    <property type="entry name" value="HTH_LUXR_2"/>
    <property type="match status" value="1"/>
</dbReference>
<keyword evidence="3" id="KW-1185">Reference proteome</keyword>
<organism evidence="2 3">
    <name type="scientific">Cupriavidus taiwanensis (strain DSM 17343 / BCRC 17206 / CCUG 44338 / CIP 107171 / LMG 19424 / R1)</name>
    <name type="common">Ralstonia taiwanensis (strain LMG 19424)</name>
    <dbReference type="NCBI Taxonomy" id="977880"/>
    <lineage>
        <taxon>Bacteria</taxon>
        <taxon>Pseudomonadati</taxon>
        <taxon>Pseudomonadota</taxon>
        <taxon>Betaproteobacteria</taxon>
        <taxon>Burkholderiales</taxon>
        <taxon>Burkholderiaceae</taxon>
        <taxon>Cupriavidus</taxon>
    </lineage>
</organism>
<dbReference type="Pfam" id="PF00196">
    <property type="entry name" value="GerE"/>
    <property type="match status" value="1"/>
</dbReference>
<dbReference type="PANTHER" id="PTHR43433">
    <property type="entry name" value="HYDROLASE, ALPHA/BETA FOLD FAMILY PROTEIN"/>
    <property type="match status" value="1"/>
</dbReference>
<dbReference type="eggNOG" id="COG2197">
    <property type="taxonomic scope" value="Bacteria"/>
</dbReference>
<gene>
    <name evidence="2" type="ordered locus">RALTA_A1335</name>
</gene>
<dbReference type="Gene3D" id="1.10.10.10">
    <property type="entry name" value="Winged helix-like DNA-binding domain superfamily/Winged helix DNA-binding domain"/>
    <property type="match status" value="1"/>
</dbReference>
<dbReference type="KEGG" id="cti:RALTA_A1335"/>
<keyword evidence="2" id="KW-0378">Hydrolase</keyword>
<dbReference type="AlphaFoldDB" id="B3R4R0"/>
<reference evidence="2 3" key="1">
    <citation type="journal article" date="2008" name="Genome Res.">
        <title>Genome sequence of the beta-rhizobium Cupriavidus taiwanensis and comparative genomics of rhizobia.</title>
        <authorList>
            <person name="Amadou C."/>
            <person name="Pascal G."/>
            <person name="Mangenot S."/>
            <person name="Glew M."/>
            <person name="Bontemps C."/>
            <person name="Capela D."/>
            <person name="Carrere S."/>
            <person name="Cruveiller S."/>
            <person name="Dossat C."/>
            <person name="Lajus A."/>
            <person name="Marchetti M."/>
            <person name="Poinsot V."/>
            <person name="Rouy Z."/>
            <person name="Servin B."/>
            <person name="Saad M."/>
            <person name="Schenowitz C."/>
            <person name="Barbe V."/>
            <person name="Batut J."/>
            <person name="Medigue C."/>
            <person name="Masson-Boivin C."/>
        </authorList>
    </citation>
    <scope>NUCLEOTIDE SEQUENCE [LARGE SCALE GENOMIC DNA]</scope>
    <source>
        <strain evidence="3">DSM 17343 / BCRC 17206 / CCUG 44338 / CIP 107171 / LMG 19424 / R1</strain>
    </source>
</reference>
<keyword evidence="2" id="KW-0645">Protease</keyword>
<dbReference type="PRINTS" id="PR00038">
    <property type="entry name" value="HTHLUXR"/>
</dbReference>
<dbReference type="InterPro" id="IPR016032">
    <property type="entry name" value="Sig_transdc_resp-reg_C-effctor"/>
</dbReference>
<evidence type="ECO:0000313" key="2">
    <source>
        <dbReference type="EMBL" id="CAQ69292.1"/>
    </source>
</evidence>
<dbReference type="PANTHER" id="PTHR43433:SF8">
    <property type="entry name" value="BIFUNCTIONAL LIPASE_ADENYLATE CYCLASE LIPJ"/>
    <property type="match status" value="1"/>
</dbReference>
<dbReference type="PRINTS" id="PR00111">
    <property type="entry name" value="ABHYDROLASE"/>
</dbReference>
<dbReference type="Proteomes" id="UP000001692">
    <property type="component" value="Chromosome 1"/>
</dbReference>
<dbReference type="PROSITE" id="PS00622">
    <property type="entry name" value="HTH_LUXR_1"/>
    <property type="match status" value="1"/>
</dbReference>
<dbReference type="EMBL" id="CU633749">
    <property type="protein sequence ID" value="CAQ69292.1"/>
    <property type="molecule type" value="Genomic_DNA"/>
</dbReference>
<dbReference type="CDD" id="cd06170">
    <property type="entry name" value="LuxR_C_like"/>
    <property type="match status" value="1"/>
</dbReference>
<keyword evidence="2" id="KW-0031">Aminopeptidase</keyword>
<dbReference type="InterPro" id="IPR000073">
    <property type="entry name" value="AB_hydrolase_1"/>
</dbReference>
<dbReference type="InterPro" id="IPR000792">
    <property type="entry name" value="Tscrpt_reg_LuxR_C"/>
</dbReference>
<dbReference type="SUPFAM" id="SSF46894">
    <property type="entry name" value="C-terminal effector domain of the bipartite response regulators"/>
    <property type="match status" value="1"/>
</dbReference>
<feature type="domain" description="HTH luxR-type" evidence="1">
    <location>
        <begin position="295"/>
        <end position="360"/>
    </location>
</feature>
<dbReference type="Pfam" id="PF00561">
    <property type="entry name" value="Abhydrolase_1"/>
    <property type="match status" value="1"/>
</dbReference>
<dbReference type="EC" id="3.4.11.5" evidence="2"/>
<name>B3R4R0_CUPTR</name>